<dbReference type="AlphaFoldDB" id="A0A699J7Z7"/>
<organism evidence="1">
    <name type="scientific">Tanacetum cinerariifolium</name>
    <name type="common">Dalmatian daisy</name>
    <name type="synonym">Chrysanthemum cinerariifolium</name>
    <dbReference type="NCBI Taxonomy" id="118510"/>
    <lineage>
        <taxon>Eukaryota</taxon>
        <taxon>Viridiplantae</taxon>
        <taxon>Streptophyta</taxon>
        <taxon>Embryophyta</taxon>
        <taxon>Tracheophyta</taxon>
        <taxon>Spermatophyta</taxon>
        <taxon>Magnoliopsida</taxon>
        <taxon>eudicotyledons</taxon>
        <taxon>Gunneridae</taxon>
        <taxon>Pentapetalae</taxon>
        <taxon>asterids</taxon>
        <taxon>campanulids</taxon>
        <taxon>Asterales</taxon>
        <taxon>Asteraceae</taxon>
        <taxon>Asteroideae</taxon>
        <taxon>Anthemideae</taxon>
        <taxon>Anthemidinae</taxon>
        <taxon>Tanacetum</taxon>
    </lineage>
</organism>
<comment type="caution">
    <text evidence="1">The sequence shown here is derived from an EMBL/GenBank/DDBJ whole genome shotgun (WGS) entry which is preliminary data.</text>
</comment>
<evidence type="ECO:0000313" key="1">
    <source>
        <dbReference type="EMBL" id="GFA13982.1"/>
    </source>
</evidence>
<dbReference type="EMBL" id="BKCJ010375069">
    <property type="protein sequence ID" value="GFA13982.1"/>
    <property type="molecule type" value="Genomic_DNA"/>
</dbReference>
<name>A0A699J7Z7_TANCI</name>
<dbReference type="CDD" id="cd09272">
    <property type="entry name" value="RNase_HI_RT_Ty1"/>
    <property type="match status" value="1"/>
</dbReference>
<dbReference type="PANTHER" id="PTHR11439">
    <property type="entry name" value="GAG-POL-RELATED RETROTRANSPOSON"/>
    <property type="match status" value="1"/>
</dbReference>
<sequence length="283" mass="32009">MVTLAPQDRWSQDKHIKLVNIIGNPGAGMLTRAMAKQLSTASVHECLFVDFLSKKEPKKIKQSERGISINQGKYVNDLLKKYDINGSSVKTPMVPPNNLGPDLNGKSINETQYRGMIGSLMYLTASRPDIQFSTCLYAKYQANPKESHLIAVKRIFRYLKGACQLLGGKLVCWSAKKQPSVAMSLAEAEYVVAVGSCANILWMKSQLTDYDIIYKNIPTFYDNTSAIAISNHLVLHSRTKHIDIRYHFIRDHILKGDTELHFIPTQYQRADIFIKPLDEITFK</sequence>
<protein>
    <submittedName>
        <fullName evidence="1">Retrovirus-related Pol polyprotein from transposon TNT 1-94</fullName>
    </submittedName>
</protein>
<gene>
    <name evidence="1" type="ORF">Tci_585954</name>
</gene>
<accession>A0A699J7Z7</accession>
<proteinExistence type="predicted"/>
<dbReference type="PANTHER" id="PTHR11439:SF483">
    <property type="entry name" value="PEPTIDE SYNTHASE GLIP-LIKE, PUTATIVE (AFU_ORTHOLOGUE AFUA_3G12920)-RELATED"/>
    <property type="match status" value="1"/>
</dbReference>
<reference evidence="1" key="1">
    <citation type="journal article" date="2019" name="Sci. Rep.">
        <title>Draft genome of Tanacetum cinerariifolium, the natural source of mosquito coil.</title>
        <authorList>
            <person name="Yamashiro T."/>
            <person name="Shiraishi A."/>
            <person name="Satake H."/>
            <person name="Nakayama K."/>
        </authorList>
    </citation>
    <scope>NUCLEOTIDE SEQUENCE</scope>
</reference>